<evidence type="ECO:0000313" key="2">
    <source>
        <dbReference type="Proteomes" id="UP000242818"/>
    </source>
</evidence>
<gene>
    <name evidence="1" type="ORF">GA0116948_1463</name>
</gene>
<name>A0A1C4GAJ4_9BACT</name>
<protein>
    <submittedName>
        <fullName evidence="1">Uncharacterized protein</fullName>
    </submittedName>
</protein>
<evidence type="ECO:0000313" key="1">
    <source>
        <dbReference type="EMBL" id="SCC65212.1"/>
    </source>
</evidence>
<sequence length="89" mass="9491">MPIQEGESKALFSTKSAEKTLKQAENSLAANTGTVPTRKISAVANAKKELENLNNVNSTYNKLMEGIKGGVITTTATTVRDQMVSPPKP</sequence>
<dbReference type="Proteomes" id="UP000242818">
    <property type="component" value="Unassembled WGS sequence"/>
</dbReference>
<dbReference type="EMBL" id="FMAR01000046">
    <property type="protein sequence ID" value="SCC65212.1"/>
    <property type="molecule type" value="Genomic_DNA"/>
</dbReference>
<dbReference type="AlphaFoldDB" id="A0A1C4GAJ4"/>
<reference evidence="1 2" key="1">
    <citation type="submission" date="2016-08" db="EMBL/GenBank/DDBJ databases">
        <authorList>
            <person name="Seilhamer J.J."/>
        </authorList>
    </citation>
    <scope>NUCLEOTIDE SEQUENCE [LARGE SCALE GENOMIC DNA]</scope>
    <source>
        <strain evidence="1 2">A37T2</strain>
    </source>
</reference>
<dbReference type="RefSeq" id="WP_089715826.1">
    <property type="nucleotide sequence ID" value="NZ_FMAR01000046.1"/>
</dbReference>
<accession>A0A1C4GAJ4</accession>
<proteinExistence type="predicted"/>
<keyword evidence="2" id="KW-1185">Reference proteome</keyword>
<organism evidence="1 2">
    <name type="scientific">Chitinophaga costaii</name>
    <dbReference type="NCBI Taxonomy" id="1335309"/>
    <lineage>
        <taxon>Bacteria</taxon>
        <taxon>Pseudomonadati</taxon>
        <taxon>Bacteroidota</taxon>
        <taxon>Chitinophagia</taxon>
        <taxon>Chitinophagales</taxon>
        <taxon>Chitinophagaceae</taxon>
        <taxon>Chitinophaga</taxon>
    </lineage>
</organism>